<feature type="transmembrane region" description="Helical" evidence="8">
    <location>
        <begin position="58"/>
        <end position="78"/>
    </location>
</feature>
<evidence type="ECO:0000256" key="5">
    <source>
        <dbReference type="ARBA" id="ARBA00022989"/>
    </source>
</evidence>
<dbReference type="SUPFAM" id="SSF103481">
    <property type="entry name" value="Multidrug resistance efflux transporter EmrE"/>
    <property type="match status" value="1"/>
</dbReference>
<keyword evidence="6 8" id="KW-0472">Membrane</keyword>
<evidence type="ECO:0000256" key="4">
    <source>
        <dbReference type="ARBA" id="ARBA00022692"/>
    </source>
</evidence>
<evidence type="ECO:0000313" key="10">
    <source>
        <dbReference type="Proteomes" id="UP000308230"/>
    </source>
</evidence>
<keyword evidence="10" id="KW-1185">Reference proteome</keyword>
<evidence type="ECO:0000313" key="9">
    <source>
        <dbReference type="EMBL" id="TLS37248.1"/>
    </source>
</evidence>
<keyword evidence="3" id="KW-1003">Cell membrane</keyword>
<evidence type="ECO:0000256" key="3">
    <source>
        <dbReference type="ARBA" id="ARBA00022475"/>
    </source>
</evidence>
<dbReference type="AlphaFoldDB" id="A0A5R9F6J0"/>
<accession>A0A5R9F6J0</accession>
<evidence type="ECO:0000256" key="8">
    <source>
        <dbReference type="SAM" id="Phobius"/>
    </source>
</evidence>
<name>A0A5R9F6J0_9BACL</name>
<gene>
    <name evidence="9" type="ORF">FCL54_12040</name>
</gene>
<dbReference type="GO" id="GO:0022857">
    <property type="term" value="F:transmembrane transporter activity"/>
    <property type="evidence" value="ECO:0007669"/>
    <property type="project" value="InterPro"/>
</dbReference>
<evidence type="ECO:0000256" key="2">
    <source>
        <dbReference type="ARBA" id="ARBA00022448"/>
    </source>
</evidence>
<dbReference type="InterPro" id="IPR000390">
    <property type="entry name" value="Small_drug/metabolite_transptr"/>
</dbReference>
<dbReference type="EMBL" id="SWLG01000007">
    <property type="protein sequence ID" value="TLS37248.1"/>
    <property type="molecule type" value="Genomic_DNA"/>
</dbReference>
<dbReference type="InterPro" id="IPR037185">
    <property type="entry name" value="EmrE-like"/>
</dbReference>
<comment type="similarity">
    <text evidence="7">Belongs to the drug/metabolite transporter (DMT) superfamily. Small multidrug resistance (SMR) (TC 2.A.7.1) family.</text>
</comment>
<feature type="transmembrane region" description="Helical" evidence="8">
    <location>
        <begin position="26"/>
        <end position="46"/>
    </location>
</feature>
<dbReference type="PANTHER" id="PTHR30561">
    <property type="entry name" value="SMR FAMILY PROTON-DEPENDENT DRUG EFFLUX TRANSPORTER SUGE"/>
    <property type="match status" value="1"/>
</dbReference>
<protein>
    <submittedName>
        <fullName evidence="9">Multidrug efflux SMR transporter</fullName>
    </submittedName>
</protein>
<dbReference type="Pfam" id="PF00893">
    <property type="entry name" value="Multi_Drug_Res"/>
    <property type="match status" value="1"/>
</dbReference>
<evidence type="ECO:0000256" key="7">
    <source>
        <dbReference type="RuleBase" id="RU003942"/>
    </source>
</evidence>
<dbReference type="Gene3D" id="1.10.3730.20">
    <property type="match status" value="1"/>
</dbReference>
<dbReference type="OrthoDB" id="21828at2"/>
<evidence type="ECO:0000256" key="1">
    <source>
        <dbReference type="ARBA" id="ARBA00004651"/>
    </source>
</evidence>
<feature type="transmembrane region" description="Helical" evidence="8">
    <location>
        <begin position="84"/>
        <end position="103"/>
    </location>
</feature>
<evidence type="ECO:0000256" key="6">
    <source>
        <dbReference type="ARBA" id="ARBA00023136"/>
    </source>
</evidence>
<comment type="subcellular location">
    <subcellularLocation>
        <location evidence="1 7">Cell membrane</location>
        <topology evidence="1 7">Multi-pass membrane protein</topology>
    </subcellularLocation>
</comment>
<keyword evidence="5 8" id="KW-1133">Transmembrane helix</keyword>
<dbReference type="RefSeq" id="WP_138126746.1">
    <property type="nucleotide sequence ID" value="NZ_SWLG01000007.1"/>
</dbReference>
<comment type="caution">
    <text evidence="9">The sequence shown here is derived from an EMBL/GenBank/DDBJ whole genome shotgun (WGS) entry which is preliminary data.</text>
</comment>
<dbReference type="GO" id="GO:0005886">
    <property type="term" value="C:plasma membrane"/>
    <property type="evidence" value="ECO:0007669"/>
    <property type="project" value="UniProtKB-SubCell"/>
</dbReference>
<proteinExistence type="inferred from homology"/>
<keyword evidence="4 7" id="KW-0812">Transmembrane</keyword>
<organism evidence="9 10">
    <name type="scientific">Exobacillus caeni</name>
    <dbReference type="NCBI Taxonomy" id="2574798"/>
    <lineage>
        <taxon>Bacteria</taxon>
        <taxon>Bacillati</taxon>
        <taxon>Bacillota</taxon>
        <taxon>Bacilli</taxon>
        <taxon>Bacillales</taxon>
        <taxon>Guptibacillaceae</taxon>
        <taxon>Exobacillus</taxon>
    </lineage>
</organism>
<sequence>MAWLYLVLAGITEVVWVIGLKYSEGFTRPLISILTILMIIVNFWLFSKSLKTVPIGTAYAVFTGLGAAGTAVIGMIFMGESAGFLKVFFILLMIGAIIGLKLTDKEEEPQSDSSR</sequence>
<dbReference type="PANTHER" id="PTHR30561:SF0">
    <property type="entry name" value="GUANIDINIUM EXPORTER"/>
    <property type="match status" value="1"/>
</dbReference>
<reference evidence="9 10" key="1">
    <citation type="submission" date="2019-04" db="EMBL/GenBank/DDBJ databases">
        <title>Bacillus caeni sp. nov., a bacterium isolated from mangrove sediment.</title>
        <authorList>
            <person name="Huang H."/>
            <person name="Mo K."/>
            <person name="Hu Y."/>
        </authorList>
    </citation>
    <scope>NUCLEOTIDE SEQUENCE [LARGE SCALE GENOMIC DNA]</scope>
    <source>
        <strain evidence="9 10">HB172195</strain>
    </source>
</reference>
<dbReference type="FunFam" id="1.10.3730.20:FF:000001">
    <property type="entry name" value="Quaternary ammonium compound resistance transporter SugE"/>
    <property type="match status" value="1"/>
</dbReference>
<dbReference type="Proteomes" id="UP000308230">
    <property type="component" value="Unassembled WGS sequence"/>
</dbReference>
<keyword evidence="2" id="KW-0813">Transport</keyword>
<dbReference type="InterPro" id="IPR045324">
    <property type="entry name" value="Small_multidrug_res"/>
</dbReference>